<feature type="coiled-coil region" evidence="4">
    <location>
        <begin position="107"/>
        <end position="141"/>
    </location>
</feature>
<dbReference type="SUPFAM" id="SSF57903">
    <property type="entry name" value="FYVE/PHD zinc finger"/>
    <property type="match status" value="1"/>
</dbReference>
<evidence type="ECO:0000256" key="3">
    <source>
        <dbReference type="ARBA" id="ARBA00022833"/>
    </source>
</evidence>
<evidence type="ECO:0000259" key="5">
    <source>
        <dbReference type="SMART" id="SM00249"/>
    </source>
</evidence>
<evidence type="ECO:0000256" key="2">
    <source>
        <dbReference type="ARBA" id="ARBA00022771"/>
    </source>
</evidence>
<feature type="non-terminal residue" evidence="6">
    <location>
        <position position="1"/>
    </location>
</feature>
<gene>
    <name evidence="6" type="ORF">NTEN_LOCUS24288</name>
</gene>
<dbReference type="EMBL" id="CADCXU010035660">
    <property type="protein sequence ID" value="CAB0020735.1"/>
    <property type="molecule type" value="Genomic_DNA"/>
</dbReference>
<keyword evidence="7" id="KW-1185">Reference proteome</keyword>
<dbReference type="AlphaFoldDB" id="A0A6H5HUD9"/>
<evidence type="ECO:0000256" key="4">
    <source>
        <dbReference type="SAM" id="Coils"/>
    </source>
</evidence>
<evidence type="ECO:0000313" key="6">
    <source>
        <dbReference type="EMBL" id="CAB0020735.1"/>
    </source>
</evidence>
<keyword evidence="2" id="KW-0863">Zinc-finger</keyword>
<dbReference type="SMART" id="SM00249">
    <property type="entry name" value="PHD"/>
    <property type="match status" value="1"/>
</dbReference>
<dbReference type="InterPro" id="IPR013083">
    <property type="entry name" value="Znf_RING/FYVE/PHD"/>
</dbReference>
<evidence type="ECO:0000313" key="7">
    <source>
        <dbReference type="Proteomes" id="UP000479000"/>
    </source>
</evidence>
<keyword evidence="1" id="KW-0479">Metal-binding</keyword>
<name>A0A6H5HUD9_9HEMI</name>
<proteinExistence type="predicted"/>
<dbReference type="OrthoDB" id="6606635at2759"/>
<feature type="domain" description="Zinc finger PHD-type" evidence="5">
    <location>
        <begin position="4"/>
        <end position="56"/>
    </location>
</feature>
<dbReference type="InterPro" id="IPR019786">
    <property type="entry name" value="Zinc_finger_PHD-type_CS"/>
</dbReference>
<organism evidence="6 7">
    <name type="scientific">Nesidiocoris tenuis</name>
    <dbReference type="NCBI Taxonomy" id="355587"/>
    <lineage>
        <taxon>Eukaryota</taxon>
        <taxon>Metazoa</taxon>
        <taxon>Ecdysozoa</taxon>
        <taxon>Arthropoda</taxon>
        <taxon>Hexapoda</taxon>
        <taxon>Insecta</taxon>
        <taxon>Pterygota</taxon>
        <taxon>Neoptera</taxon>
        <taxon>Paraneoptera</taxon>
        <taxon>Hemiptera</taxon>
        <taxon>Heteroptera</taxon>
        <taxon>Panheteroptera</taxon>
        <taxon>Cimicomorpha</taxon>
        <taxon>Miridae</taxon>
        <taxon>Dicyphina</taxon>
        <taxon>Nesidiocoris</taxon>
    </lineage>
</organism>
<protein>
    <recommendedName>
        <fullName evidence="5">Zinc finger PHD-type domain-containing protein</fullName>
    </recommendedName>
</protein>
<dbReference type="Proteomes" id="UP000479000">
    <property type="component" value="Unassembled WGS sequence"/>
</dbReference>
<evidence type="ECO:0000256" key="1">
    <source>
        <dbReference type="ARBA" id="ARBA00022723"/>
    </source>
</evidence>
<reference evidence="6 7" key="1">
    <citation type="submission" date="2020-02" db="EMBL/GenBank/DDBJ databases">
        <authorList>
            <person name="Ferguson B K."/>
        </authorList>
    </citation>
    <scope>NUCLEOTIDE SEQUENCE [LARGE SCALE GENOMIC DNA]</scope>
</reference>
<accession>A0A6H5HUD9</accession>
<dbReference type="Gene3D" id="3.30.40.10">
    <property type="entry name" value="Zinc/RING finger domain, C3HC4 (zinc finger)"/>
    <property type="match status" value="1"/>
</dbReference>
<dbReference type="GO" id="GO:0008270">
    <property type="term" value="F:zinc ion binding"/>
    <property type="evidence" value="ECO:0007669"/>
    <property type="project" value="UniProtKB-KW"/>
</dbReference>
<sequence length="328" mass="36071">LIMECGHCKNSLLPEDSLCCAGCTLQFHFQCAPMSEINFRKLSKANKSNWKCVGCKNRILPKDDDKVTTVPSASGVVSGTSGSPTTMDDLKALIINLPSRAEVKDLVQGIDAKIDTCLAKYEELEAKVDQLKVEIEELKGQNLVDRVAKLESPSEPRSGSSALTMEAQLAEMEDRRRRSFNVMIFDFPEPQIPASVRAIEDDLARLKKSLDDLQPGLANLVQHVSRIGNSTPGKPRPLKIVFDSPSTASRALVANRSRNPPLFSASSDKTPAQRAYLVELRKLLKDRIDRGETDLTIRYVSGVPTITQARVQTNAQSKNGQLPPPNPH</sequence>
<dbReference type="InterPro" id="IPR001965">
    <property type="entry name" value="Znf_PHD"/>
</dbReference>
<dbReference type="PROSITE" id="PS01359">
    <property type="entry name" value="ZF_PHD_1"/>
    <property type="match status" value="1"/>
</dbReference>
<dbReference type="InterPro" id="IPR011011">
    <property type="entry name" value="Znf_FYVE_PHD"/>
</dbReference>
<keyword evidence="3" id="KW-0862">Zinc</keyword>
<keyword evidence="4" id="KW-0175">Coiled coil</keyword>